<proteinExistence type="predicted"/>
<gene>
    <name evidence="1" type="ORF">HXL68_13745</name>
</gene>
<dbReference type="AlphaFoldDB" id="A0A930BUT3"/>
<dbReference type="Proteomes" id="UP000718593">
    <property type="component" value="Unassembled WGS sequence"/>
</dbReference>
<evidence type="ECO:0000313" key="1">
    <source>
        <dbReference type="EMBL" id="MBF1166089.1"/>
    </source>
</evidence>
<feature type="non-terminal residue" evidence="1">
    <location>
        <position position="28"/>
    </location>
</feature>
<accession>A0A930BUT3</accession>
<evidence type="ECO:0000313" key="2">
    <source>
        <dbReference type="Proteomes" id="UP000718593"/>
    </source>
</evidence>
<protein>
    <submittedName>
        <fullName evidence="1">Peroxide stress protein YaaA</fullName>
    </submittedName>
</protein>
<dbReference type="EMBL" id="JABZMI010000348">
    <property type="protein sequence ID" value="MBF1166089.1"/>
    <property type="molecule type" value="Genomic_DNA"/>
</dbReference>
<name>A0A930BUT3_9RHOO</name>
<sequence length="28" mass="3057">MLILLSPAKSLDYTTPPHVATCAQPQFL</sequence>
<reference evidence="1" key="1">
    <citation type="submission" date="2020-04" db="EMBL/GenBank/DDBJ databases">
        <title>Deep metagenomics examines the oral microbiome during advanced dental caries in children, revealing novel taxa and co-occurrences with host molecules.</title>
        <authorList>
            <person name="Baker J.L."/>
            <person name="Morton J.T."/>
            <person name="Dinis M."/>
            <person name="Alvarez R."/>
            <person name="Tran N.C."/>
            <person name="Knight R."/>
            <person name="Edlund A."/>
        </authorList>
    </citation>
    <scope>NUCLEOTIDE SEQUENCE</scope>
    <source>
        <strain evidence="1">JCVI_32_bin.24</strain>
    </source>
</reference>
<comment type="caution">
    <text evidence="1">The sequence shown here is derived from an EMBL/GenBank/DDBJ whole genome shotgun (WGS) entry which is preliminary data.</text>
</comment>
<organism evidence="1 2">
    <name type="scientific">Dechloromonas agitata</name>
    <dbReference type="NCBI Taxonomy" id="73030"/>
    <lineage>
        <taxon>Bacteria</taxon>
        <taxon>Pseudomonadati</taxon>
        <taxon>Pseudomonadota</taxon>
        <taxon>Betaproteobacteria</taxon>
        <taxon>Rhodocyclales</taxon>
        <taxon>Azonexaceae</taxon>
        <taxon>Dechloromonas</taxon>
    </lineage>
</organism>